<comment type="caution">
    <text evidence="3">The sequence shown here is derived from an EMBL/GenBank/DDBJ whole genome shotgun (WGS) entry which is preliminary data.</text>
</comment>
<dbReference type="Pfam" id="PF07727">
    <property type="entry name" value="RVT_2"/>
    <property type="match status" value="1"/>
</dbReference>
<organism evidence="3">
    <name type="scientific">Tanacetum cinerariifolium</name>
    <name type="common">Dalmatian daisy</name>
    <name type="synonym">Chrysanthemum cinerariifolium</name>
    <dbReference type="NCBI Taxonomy" id="118510"/>
    <lineage>
        <taxon>Eukaryota</taxon>
        <taxon>Viridiplantae</taxon>
        <taxon>Streptophyta</taxon>
        <taxon>Embryophyta</taxon>
        <taxon>Tracheophyta</taxon>
        <taxon>Spermatophyta</taxon>
        <taxon>Magnoliopsida</taxon>
        <taxon>eudicotyledons</taxon>
        <taxon>Gunneridae</taxon>
        <taxon>Pentapetalae</taxon>
        <taxon>asterids</taxon>
        <taxon>campanulids</taxon>
        <taxon>Asterales</taxon>
        <taxon>Asteraceae</taxon>
        <taxon>Asteroideae</taxon>
        <taxon>Anthemideae</taxon>
        <taxon>Anthemidinae</taxon>
        <taxon>Tanacetum</taxon>
    </lineage>
</organism>
<dbReference type="InterPro" id="IPR013103">
    <property type="entry name" value="RVT_2"/>
</dbReference>
<protein>
    <submittedName>
        <fullName evidence="3">Zinc finger, CCHC-type</fullName>
    </submittedName>
</protein>
<name>A0A699JZN4_TANCI</name>
<feature type="compositionally biased region" description="Basic and acidic residues" evidence="1">
    <location>
        <begin position="1"/>
        <end position="19"/>
    </location>
</feature>
<reference evidence="3" key="1">
    <citation type="journal article" date="2019" name="Sci. Rep.">
        <title>Draft genome of Tanacetum cinerariifolium, the natural source of mosquito coil.</title>
        <authorList>
            <person name="Yamashiro T."/>
            <person name="Shiraishi A."/>
            <person name="Satake H."/>
            <person name="Nakayama K."/>
        </authorList>
    </citation>
    <scope>NUCLEOTIDE SEQUENCE</scope>
</reference>
<accession>A0A699JZN4</accession>
<feature type="domain" description="Reverse transcriptase Ty1/copia-type" evidence="2">
    <location>
        <begin position="150"/>
        <end position="196"/>
    </location>
</feature>
<gene>
    <name evidence="3" type="ORF">Tci_639393</name>
</gene>
<sequence length="199" mass="23259">MGESPKADGMKCRHDDKDKKKSKRLKRMSSATIAKIRYILSNRMEEMTTRTKIITLLPWYPKRSRSKKRNLGVRKNLVYRSLLNKFDFKLVFESDKFILSKAKWYCRKKESHFDRYVKLYDVLSGLSSRYWGEALLTASANDEMDSIIGNNTWILVDLPPGSKAIKSKWIFKRKLRVDGSIEKLKARLVAKGFTQRGLD</sequence>
<evidence type="ECO:0000256" key="1">
    <source>
        <dbReference type="SAM" id="MobiDB-lite"/>
    </source>
</evidence>
<dbReference type="AlphaFoldDB" id="A0A699JZN4"/>
<feature type="region of interest" description="Disordered" evidence="1">
    <location>
        <begin position="1"/>
        <end position="24"/>
    </location>
</feature>
<proteinExistence type="predicted"/>
<evidence type="ECO:0000313" key="3">
    <source>
        <dbReference type="EMBL" id="GFA67421.1"/>
    </source>
</evidence>
<evidence type="ECO:0000259" key="2">
    <source>
        <dbReference type="Pfam" id="PF07727"/>
    </source>
</evidence>
<dbReference type="EMBL" id="BKCJ010466574">
    <property type="protein sequence ID" value="GFA67421.1"/>
    <property type="molecule type" value="Genomic_DNA"/>
</dbReference>